<geneLocation type="plasmid" evidence="5">
    <name>pSPA1</name>
</geneLocation>
<reference evidence="5 7" key="1">
    <citation type="submission" date="2016-05" db="EMBL/GenBank/DDBJ databases">
        <title>Non-Contiguous Finished Genome Sequence of Streptomyces parvulus 2297 Integrated Site-Specifically with Actinophage R4.</title>
        <authorList>
            <person name="Nishizawa T."/>
            <person name="Miura T."/>
            <person name="Harada C."/>
            <person name="Guo Y."/>
            <person name="Narisawa K."/>
            <person name="Ohta H."/>
            <person name="Takahashi H."/>
            <person name="Shirai M."/>
        </authorList>
    </citation>
    <scope>NUCLEOTIDE SEQUENCE [LARGE SCALE GENOMIC DNA]</scope>
    <source>
        <strain evidence="5 7">2297</strain>
        <plasmid evidence="5">pSPA1</plasmid>
        <plasmid evidence="7">pspa1</plasmid>
    </source>
</reference>
<feature type="domain" description="Transketolase N-terminal" evidence="4">
    <location>
        <begin position="26"/>
        <end position="258"/>
    </location>
</feature>
<dbReference type="KEGG" id="spav:Spa2297_32310"/>
<evidence type="ECO:0000256" key="2">
    <source>
        <dbReference type="ARBA" id="ARBA00007131"/>
    </source>
</evidence>
<name>A0A191VA67_9ACTN</name>
<evidence type="ECO:0000313" key="8">
    <source>
        <dbReference type="Proteomes" id="UP001585018"/>
    </source>
</evidence>
<geneLocation type="plasmid" evidence="7">
    <name>pspa1</name>
</geneLocation>
<dbReference type="PANTHER" id="PTHR47514">
    <property type="entry name" value="TRANSKETOLASE N-TERMINAL SECTION-RELATED"/>
    <property type="match status" value="1"/>
</dbReference>
<keyword evidence="5" id="KW-0614">Plasmid</keyword>
<accession>A0A191VA67</accession>
<evidence type="ECO:0000313" key="7">
    <source>
        <dbReference type="Proteomes" id="UP000078468"/>
    </source>
</evidence>
<gene>
    <name evidence="5" type="ORF">Spa2297_32310</name>
    <name evidence="6" type="ORF">VSS30_33825</name>
</gene>
<organism evidence="5 7">
    <name type="scientific">Streptomyces parvulus</name>
    <dbReference type="NCBI Taxonomy" id="146923"/>
    <lineage>
        <taxon>Bacteria</taxon>
        <taxon>Bacillati</taxon>
        <taxon>Actinomycetota</taxon>
        <taxon>Actinomycetes</taxon>
        <taxon>Kitasatosporales</taxon>
        <taxon>Streptomycetaceae</taxon>
        <taxon>Streptomyces</taxon>
    </lineage>
</organism>
<proteinExistence type="inferred from homology"/>
<dbReference type="SUPFAM" id="SSF52518">
    <property type="entry name" value="Thiamin diphosphate-binding fold (THDP-binding)"/>
    <property type="match status" value="1"/>
</dbReference>
<dbReference type="RefSeq" id="WP_064732139.1">
    <property type="nucleotide sequence ID" value="NZ_BMRX01000023.1"/>
</dbReference>
<evidence type="ECO:0000313" key="5">
    <source>
        <dbReference type="EMBL" id="ANJ11812.1"/>
    </source>
</evidence>
<evidence type="ECO:0000256" key="3">
    <source>
        <dbReference type="ARBA" id="ARBA00023052"/>
    </source>
</evidence>
<dbReference type="Proteomes" id="UP000078468">
    <property type="component" value="Plasmid pspa1"/>
</dbReference>
<dbReference type="InterPro" id="IPR029061">
    <property type="entry name" value="THDP-binding"/>
</dbReference>
<dbReference type="Gene3D" id="3.40.50.970">
    <property type="match status" value="1"/>
</dbReference>
<reference evidence="6 8" key="2">
    <citation type="submission" date="2024-01" db="EMBL/GenBank/DDBJ databases">
        <title>Genome mining of biosynthetic gene clusters to explore secondary metabolites of Streptomyces sp.</title>
        <authorList>
            <person name="Baig A."/>
            <person name="Ajitkumar Shintre N."/>
            <person name="Kumar H."/>
            <person name="Anbarasu A."/>
            <person name="Ramaiah S."/>
        </authorList>
    </citation>
    <scope>NUCLEOTIDE SEQUENCE [LARGE SCALE GENOMIC DNA]</scope>
    <source>
        <strain evidence="6 8">A03</strain>
    </source>
</reference>
<dbReference type="Proteomes" id="UP001585018">
    <property type="component" value="Unassembled WGS sequence"/>
</dbReference>
<evidence type="ECO:0000259" key="4">
    <source>
        <dbReference type="Pfam" id="PF00456"/>
    </source>
</evidence>
<dbReference type="AlphaFoldDB" id="A0A191VA67"/>
<keyword evidence="3" id="KW-0786">Thiamine pyrophosphate</keyword>
<dbReference type="GeneID" id="91309601"/>
<dbReference type="EMBL" id="CP015867">
    <property type="protein sequence ID" value="ANJ11812.1"/>
    <property type="molecule type" value="Genomic_DNA"/>
</dbReference>
<dbReference type="CDD" id="cd02012">
    <property type="entry name" value="TPP_TK"/>
    <property type="match status" value="1"/>
</dbReference>
<evidence type="ECO:0000256" key="1">
    <source>
        <dbReference type="ARBA" id="ARBA00001964"/>
    </source>
</evidence>
<dbReference type="InterPro" id="IPR005474">
    <property type="entry name" value="Transketolase_N"/>
</dbReference>
<dbReference type="PANTHER" id="PTHR47514:SF1">
    <property type="entry name" value="TRANSKETOLASE N-TERMINAL SECTION-RELATED"/>
    <property type="match status" value="1"/>
</dbReference>
<sequence length="278" mass="29932">MTGTDIGVLAERAHRVRERVLEMGAGENGAHLGGSLSAADLLTVLYGAVLRVRPDRPDWPDRDWFVLSKGHASAALYAVLAEHGFIPSEECADYAKPGSRLAGHPLRRVEGVEFPTGSLGHGLSLAAGAALAARRLGRPSRAFALLGDGELQEGSVWEAAMGAAHHGLDNLVAVVDRNGWQISGTTEECLSLEPLADRWRAFGWAVREVDGHDLSALLATFTALPDTGGRPTVVLARTVKGRGVPMLEDRKKSHYVQLTPKLHVRALAGLRNRRERDQ</sequence>
<protein>
    <submittedName>
        <fullName evidence="5">Transketolase</fullName>
    </submittedName>
</protein>
<evidence type="ECO:0000313" key="6">
    <source>
        <dbReference type="EMBL" id="MFB8753801.1"/>
    </source>
</evidence>
<dbReference type="EMBL" id="JAYMRR010000031">
    <property type="protein sequence ID" value="MFB8753801.1"/>
    <property type="molecule type" value="Genomic_DNA"/>
</dbReference>
<comment type="cofactor">
    <cofactor evidence="1">
        <name>thiamine diphosphate</name>
        <dbReference type="ChEBI" id="CHEBI:58937"/>
    </cofactor>
</comment>
<dbReference type="GO" id="GO:0000287">
    <property type="term" value="F:magnesium ion binding"/>
    <property type="evidence" value="ECO:0007669"/>
    <property type="project" value="UniProtKB-ARBA"/>
</dbReference>
<dbReference type="Pfam" id="PF00456">
    <property type="entry name" value="Transketolase_N"/>
    <property type="match status" value="1"/>
</dbReference>
<keyword evidence="8" id="KW-1185">Reference proteome</keyword>
<comment type="similarity">
    <text evidence="2">Belongs to the transketolase family.</text>
</comment>